<proteinExistence type="predicted"/>
<comment type="caution">
    <text evidence="2">The sequence shown here is derived from an EMBL/GenBank/DDBJ whole genome shotgun (WGS) entry which is preliminary data.</text>
</comment>
<accession>A0ABV6YRE4</accession>
<evidence type="ECO:0000313" key="2">
    <source>
        <dbReference type="EMBL" id="MFC1848778.1"/>
    </source>
</evidence>
<reference evidence="2 3" key="1">
    <citation type="submission" date="2024-09" db="EMBL/GenBank/DDBJ databases">
        <title>Laminarin stimulates single cell rates of sulfate reduction while oxygen inhibits transcriptomic activity in coastal marine sediment.</title>
        <authorList>
            <person name="Lindsay M."/>
            <person name="Orcutt B."/>
            <person name="Emerson D."/>
            <person name="Stepanauskas R."/>
            <person name="D'Angelo T."/>
        </authorList>
    </citation>
    <scope>NUCLEOTIDE SEQUENCE [LARGE SCALE GENOMIC DNA]</scope>
    <source>
        <strain evidence="2">SAG AM-311-K15</strain>
    </source>
</reference>
<evidence type="ECO:0000313" key="3">
    <source>
        <dbReference type="Proteomes" id="UP001594351"/>
    </source>
</evidence>
<organism evidence="2 3">
    <name type="scientific">candidate division CSSED10-310 bacterium</name>
    <dbReference type="NCBI Taxonomy" id="2855610"/>
    <lineage>
        <taxon>Bacteria</taxon>
        <taxon>Bacteria division CSSED10-310</taxon>
    </lineage>
</organism>
<dbReference type="Proteomes" id="UP001594351">
    <property type="component" value="Unassembled WGS sequence"/>
</dbReference>
<protein>
    <submittedName>
        <fullName evidence="2">Uncharacterized protein</fullName>
    </submittedName>
</protein>
<keyword evidence="3" id="KW-1185">Reference proteome</keyword>
<keyword evidence="1" id="KW-0175">Coiled coil</keyword>
<gene>
    <name evidence="2" type="ORF">ACFL27_01100</name>
</gene>
<feature type="coiled-coil region" evidence="1">
    <location>
        <begin position="89"/>
        <end position="152"/>
    </location>
</feature>
<name>A0ABV6YRE4_UNCC1</name>
<dbReference type="EMBL" id="JBHPBY010000007">
    <property type="protein sequence ID" value="MFC1848778.1"/>
    <property type="molecule type" value="Genomic_DNA"/>
</dbReference>
<evidence type="ECO:0000256" key="1">
    <source>
        <dbReference type="SAM" id="Coils"/>
    </source>
</evidence>
<sequence length="181" mass="21329">MATNREYLEKKFDQLKINRMEDSTNVMRIQIDLFLNILQEAEGRLNSEFSKKKFKSAYFGTDKTLTDAGTELIYSILENIDYEWERLIIELLKKLEEENSKKLRSLELELFQRIDDFSQQAYSAQYDAGQQIEKLRAELIEKVAESEKHRKKLLSSLRTILEQDVKQRRAPSDCVNGLLLE</sequence>